<dbReference type="RefSeq" id="WP_267614892.1">
    <property type="nucleotide sequence ID" value="NZ_JAOVZQ010000001.1"/>
</dbReference>
<keyword evidence="5" id="KW-1185">Reference proteome</keyword>
<keyword evidence="1 4" id="KW-0489">Methyltransferase</keyword>
<dbReference type="CDD" id="cd02440">
    <property type="entry name" value="AdoMet_MTases"/>
    <property type="match status" value="1"/>
</dbReference>
<dbReference type="Gene3D" id="3.40.50.150">
    <property type="entry name" value="Vaccinia Virus protein VP39"/>
    <property type="match status" value="1"/>
</dbReference>
<dbReference type="Proteomes" id="UP001081283">
    <property type="component" value="Unassembled WGS sequence"/>
</dbReference>
<reference evidence="4" key="1">
    <citation type="submission" date="2022-10" db="EMBL/GenBank/DDBJ databases">
        <title>Hoeflea sp. J2-29, isolated from marine algae.</title>
        <authorList>
            <person name="Kristyanto S."/>
            <person name="Kim J.M."/>
            <person name="Jeon C.O."/>
        </authorList>
    </citation>
    <scope>NUCLEOTIDE SEQUENCE</scope>
    <source>
        <strain evidence="4">J2-29</strain>
    </source>
</reference>
<gene>
    <name evidence="4" type="primary">rsmD</name>
    <name evidence="4" type="ORF">OEG82_07795</name>
</gene>
<dbReference type="PANTHER" id="PTHR43542">
    <property type="entry name" value="METHYLTRANSFERASE"/>
    <property type="match status" value="1"/>
</dbReference>
<keyword evidence="2 4" id="KW-0808">Transferase</keyword>
<dbReference type="SUPFAM" id="SSF53335">
    <property type="entry name" value="S-adenosyl-L-methionine-dependent methyltransferases"/>
    <property type="match status" value="1"/>
</dbReference>
<dbReference type="NCBIfam" id="TIGR00095">
    <property type="entry name" value="16S rRNA (guanine(966)-N(2))-methyltransferase RsmD"/>
    <property type="match status" value="1"/>
</dbReference>
<protein>
    <submittedName>
        <fullName evidence="4">16S rRNA (Guanine(966)-N(2))-methyltransferase RsmD</fullName>
        <ecNumber evidence="4">2.1.1.171</ecNumber>
    </submittedName>
</protein>
<dbReference type="InterPro" id="IPR029063">
    <property type="entry name" value="SAM-dependent_MTases_sf"/>
</dbReference>
<feature type="region of interest" description="Disordered" evidence="3">
    <location>
        <begin position="184"/>
        <end position="205"/>
    </location>
</feature>
<evidence type="ECO:0000313" key="4">
    <source>
        <dbReference type="EMBL" id="MCY0093921.1"/>
    </source>
</evidence>
<dbReference type="PIRSF" id="PIRSF004553">
    <property type="entry name" value="CHP00095"/>
    <property type="match status" value="1"/>
</dbReference>
<dbReference type="InterPro" id="IPR004398">
    <property type="entry name" value="RNA_MeTrfase_RsmD"/>
</dbReference>
<dbReference type="PANTHER" id="PTHR43542:SF1">
    <property type="entry name" value="METHYLTRANSFERASE"/>
    <property type="match status" value="1"/>
</dbReference>
<feature type="compositionally biased region" description="Acidic residues" evidence="3">
    <location>
        <begin position="193"/>
        <end position="205"/>
    </location>
</feature>
<dbReference type="EC" id="2.1.1.171" evidence="4"/>
<evidence type="ECO:0000256" key="1">
    <source>
        <dbReference type="ARBA" id="ARBA00022603"/>
    </source>
</evidence>
<dbReference type="InterPro" id="IPR002052">
    <property type="entry name" value="DNA_methylase_N6_adenine_CS"/>
</dbReference>
<name>A0ABT3YDG7_9HYPH</name>
<dbReference type="Pfam" id="PF03602">
    <property type="entry name" value="Cons_hypoth95"/>
    <property type="match status" value="1"/>
</dbReference>
<proteinExistence type="predicted"/>
<evidence type="ECO:0000313" key="5">
    <source>
        <dbReference type="Proteomes" id="UP001081283"/>
    </source>
</evidence>
<dbReference type="GO" id="GO:0052913">
    <property type="term" value="F:16S rRNA (guanine(966)-N(2))-methyltransferase activity"/>
    <property type="evidence" value="ECO:0007669"/>
    <property type="project" value="UniProtKB-EC"/>
</dbReference>
<sequence>MRIVGGEFRGRNLAAPRTQSIRPTTDRSRESLFNILSHGYAETLDGTRVLDLFAGTGALGLEALSRGCRSALFVESGVEGRGIIQQNIESLGLQGRARLYRRDATKLGPCGTMGQFDLVFADPPYGRGLGEQALASAAQGGWLGDGALVVLEEQAAASPDPGQAFELLQDRTFGDTVMRIFRYNPAQAGAETPDADATENGSDDA</sequence>
<accession>A0ABT3YDG7</accession>
<evidence type="ECO:0000256" key="2">
    <source>
        <dbReference type="ARBA" id="ARBA00022679"/>
    </source>
</evidence>
<dbReference type="EMBL" id="JAOVZQ010000001">
    <property type="protein sequence ID" value="MCY0093921.1"/>
    <property type="molecule type" value="Genomic_DNA"/>
</dbReference>
<dbReference type="PROSITE" id="PS00092">
    <property type="entry name" value="N6_MTASE"/>
    <property type="match status" value="1"/>
</dbReference>
<comment type="caution">
    <text evidence="4">The sequence shown here is derived from an EMBL/GenBank/DDBJ whole genome shotgun (WGS) entry which is preliminary data.</text>
</comment>
<organism evidence="4 5">
    <name type="scientific">Hoeflea ulvae</name>
    <dbReference type="NCBI Taxonomy" id="2983764"/>
    <lineage>
        <taxon>Bacteria</taxon>
        <taxon>Pseudomonadati</taxon>
        <taxon>Pseudomonadota</taxon>
        <taxon>Alphaproteobacteria</taxon>
        <taxon>Hyphomicrobiales</taxon>
        <taxon>Rhizobiaceae</taxon>
        <taxon>Hoeflea</taxon>
    </lineage>
</organism>
<evidence type="ECO:0000256" key="3">
    <source>
        <dbReference type="SAM" id="MobiDB-lite"/>
    </source>
</evidence>